<comment type="caution">
    <text evidence="1">The sequence shown here is derived from an EMBL/GenBank/DDBJ whole genome shotgun (WGS) entry which is preliminary data.</text>
</comment>
<reference evidence="1 2" key="1">
    <citation type="submission" date="2024-01" db="EMBL/GenBank/DDBJ databases">
        <title>The genome of the rayed Mediterranean limpet Patella caerulea (Linnaeus, 1758).</title>
        <authorList>
            <person name="Anh-Thu Weber A."/>
            <person name="Halstead-Nussloch G."/>
        </authorList>
    </citation>
    <scope>NUCLEOTIDE SEQUENCE [LARGE SCALE GENOMIC DNA]</scope>
    <source>
        <strain evidence="1">AATW-2023a</strain>
        <tissue evidence="1">Whole specimen</tissue>
    </source>
</reference>
<keyword evidence="2" id="KW-1185">Reference proteome</keyword>
<evidence type="ECO:0008006" key="3">
    <source>
        <dbReference type="Google" id="ProtNLM"/>
    </source>
</evidence>
<dbReference type="PANTHER" id="PTHR13593:SF113">
    <property type="entry name" value="SI:DKEY-266F7.9"/>
    <property type="match status" value="1"/>
</dbReference>
<dbReference type="EMBL" id="JAZGQO010000010">
    <property type="protein sequence ID" value="KAK6177005.1"/>
    <property type="molecule type" value="Genomic_DNA"/>
</dbReference>
<dbReference type="GO" id="GO:0008081">
    <property type="term" value="F:phosphoric diester hydrolase activity"/>
    <property type="evidence" value="ECO:0007669"/>
    <property type="project" value="InterPro"/>
</dbReference>
<accession>A0AAN8JKJ3</accession>
<dbReference type="SUPFAM" id="SSF51695">
    <property type="entry name" value="PLC-like phosphodiesterases"/>
    <property type="match status" value="1"/>
</dbReference>
<organism evidence="1 2">
    <name type="scientific">Patella caerulea</name>
    <name type="common">Rayed Mediterranean limpet</name>
    <dbReference type="NCBI Taxonomy" id="87958"/>
    <lineage>
        <taxon>Eukaryota</taxon>
        <taxon>Metazoa</taxon>
        <taxon>Spiralia</taxon>
        <taxon>Lophotrochozoa</taxon>
        <taxon>Mollusca</taxon>
        <taxon>Gastropoda</taxon>
        <taxon>Patellogastropoda</taxon>
        <taxon>Patelloidea</taxon>
        <taxon>Patellidae</taxon>
        <taxon>Patella</taxon>
    </lineage>
</organism>
<dbReference type="GO" id="GO:0006629">
    <property type="term" value="P:lipid metabolic process"/>
    <property type="evidence" value="ECO:0007669"/>
    <property type="project" value="InterPro"/>
</dbReference>
<name>A0AAN8JKJ3_PATCE</name>
<dbReference type="Gene3D" id="3.20.20.190">
    <property type="entry name" value="Phosphatidylinositol (PI) phosphodiesterase"/>
    <property type="match status" value="1"/>
</dbReference>
<evidence type="ECO:0000313" key="1">
    <source>
        <dbReference type="EMBL" id="KAK6177005.1"/>
    </source>
</evidence>
<dbReference type="InterPro" id="IPR042158">
    <property type="entry name" value="PLCXD1/2/3"/>
</dbReference>
<evidence type="ECO:0000313" key="2">
    <source>
        <dbReference type="Proteomes" id="UP001347796"/>
    </source>
</evidence>
<dbReference type="PANTHER" id="PTHR13593">
    <property type="match status" value="1"/>
</dbReference>
<proteinExistence type="predicted"/>
<dbReference type="Proteomes" id="UP001347796">
    <property type="component" value="Unassembled WGS sequence"/>
</dbReference>
<dbReference type="InterPro" id="IPR017946">
    <property type="entry name" value="PLC-like_Pdiesterase_TIM-brl"/>
</dbReference>
<dbReference type="CDD" id="cd08616">
    <property type="entry name" value="PI-PLCXD1c"/>
    <property type="match status" value="1"/>
</dbReference>
<sequence>MSTNATFPENPDWMSRLPAHLHETPLNQLAIPGCHDSGSYKFDKNGGVGPDADQIVKDLEKLFGPFIKDILYRWAKTQNMNFAQQLTAGMRYFDLRVATRQGTEDLYFLHSLYADKVEPCLHEMDIFLDAHPKEVIILDFNHLYAMTDVIHGQLISMILEVFGHKVCPLLDMNSLTLDMLWSNKLQVIVIYHHQIALENYQIWPGSIIRSPWANTTDANNLVQYLENVYDSGHNEDIFLSYQGVLTADTSYVITHVADSLKTALADKASPAVVKWLSNKVPGPNKLNICIIDFGDQYNFMSTVLALNK</sequence>
<protein>
    <recommendedName>
        <fullName evidence="3">PI-PLC X domain-containing protein 3</fullName>
    </recommendedName>
</protein>
<gene>
    <name evidence="1" type="ORF">SNE40_015199</name>
</gene>
<dbReference type="AlphaFoldDB" id="A0AAN8JKJ3"/>
<dbReference type="InterPro" id="IPR051057">
    <property type="entry name" value="PI-PLC_domain"/>
</dbReference>